<reference evidence="2 3" key="1">
    <citation type="journal article" date="2015" name="Nature">
        <title>rRNA introns, odd ribosomes, and small enigmatic genomes across a large radiation of phyla.</title>
        <authorList>
            <person name="Brown C.T."/>
            <person name="Hug L.A."/>
            <person name="Thomas B.C."/>
            <person name="Sharon I."/>
            <person name="Castelle C.J."/>
            <person name="Singh A."/>
            <person name="Wilkins M.J."/>
            <person name="Williams K.H."/>
            <person name="Banfield J.F."/>
        </authorList>
    </citation>
    <scope>NUCLEOTIDE SEQUENCE [LARGE SCALE GENOMIC DNA]</scope>
</reference>
<sequence length="77" mass="8794">MRKIIHHIRRQPEHVKKHILHVLTAVFAVVLVLLWVYSLGTNFTDTSTQAKMDQDLKPFSALKANLIDGYNSLGEPQ</sequence>
<proteinExistence type="predicted"/>
<name>A0A0G0T5S6_9BACT</name>
<evidence type="ECO:0000313" key="3">
    <source>
        <dbReference type="Proteomes" id="UP000034301"/>
    </source>
</evidence>
<keyword evidence="1" id="KW-1133">Transmembrane helix</keyword>
<evidence type="ECO:0000313" key="2">
    <source>
        <dbReference type="EMBL" id="KKR42495.1"/>
    </source>
</evidence>
<gene>
    <name evidence="2" type="ORF">UT78_C0015G0013</name>
</gene>
<comment type="caution">
    <text evidence="2">The sequence shown here is derived from an EMBL/GenBank/DDBJ whole genome shotgun (WGS) entry which is preliminary data.</text>
</comment>
<protein>
    <submittedName>
        <fullName evidence="2">Uncharacterized protein</fullName>
    </submittedName>
</protein>
<dbReference type="EMBL" id="LBYC01000015">
    <property type="protein sequence ID" value="KKR42495.1"/>
    <property type="molecule type" value="Genomic_DNA"/>
</dbReference>
<accession>A0A0G0T5S6</accession>
<organism evidence="2 3">
    <name type="scientific">Candidatus Nomurabacteria bacterium GW2011_GWF2_40_12</name>
    <dbReference type="NCBI Taxonomy" id="1618776"/>
    <lineage>
        <taxon>Bacteria</taxon>
        <taxon>Candidatus Nomuraibacteriota</taxon>
    </lineage>
</organism>
<keyword evidence="1" id="KW-0812">Transmembrane</keyword>
<dbReference type="Proteomes" id="UP000034301">
    <property type="component" value="Unassembled WGS sequence"/>
</dbReference>
<keyword evidence="1" id="KW-0472">Membrane</keyword>
<dbReference type="AlphaFoldDB" id="A0A0G0T5S6"/>
<evidence type="ECO:0000256" key="1">
    <source>
        <dbReference type="SAM" id="Phobius"/>
    </source>
</evidence>
<feature type="transmembrane region" description="Helical" evidence="1">
    <location>
        <begin position="20"/>
        <end position="38"/>
    </location>
</feature>